<keyword evidence="7 9" id="KW-0411">Iron-sulfur</keyword>
<dbReference type="InterPro" id="IPR046408">
    <property type="entry name" value="CIAPIN1"/>
</dbReference>
<dbReference type="GO" id="GO:0016226">
    <property type="term" value="P:iron-sulfur cluster assembly"/>
    <property type="evidence" value="ECO:0007669"/>
    <property type="project" value="UniProtKB-UniRule"/>
</dbReference>
<evidence type="ECO:0000256" key="5">
    <source>
        <dbReference type="ARBA" id="ARBA00022723"/>
    </source>
</evidence>
<dbReference type="AlphaFoldDB" id="A0ABD6F1D0"/>
<keyword evidence="6 9" id="KW-0408">Iron</keyword>
<name>A0ABD6F1D0_9BILA</name>
<evidence type="ECO:0000313" key="12">
    <source>
        <dbReference type="Proteomes" id="UP001608902"/>
    </source>
</evidence>
<feature type="binding site" evidence="9">
    <location>
        <position position="203"/>
    </location>
    <ligand>
        <name>[2Fe-2S] cluster</name>
        <dbReference type="ChEBI" id="CHEBI:190135"/>
    </ligand>
</feature>
<comment type="similarity">
    <text evidence="2 9">Belongs to the anamorsin family.</text>
</comment>
<organism evidence="11 12">
    <name type="scientific">Gnathostoma spinigerum</name>
    <dbReference type="NCBI Taxonomy" id="75299"/>
    <lineage>
        <taxon>Eukaryota</taxon>
        <taxon>Metazoa</taxon>
        <taxon>Ecdysozoa</taxon>
        <taxon>Nematoda</taxon>
        <taxon>Chromadorea</taxon>
        <taxon>Rhabditida</taxon>
        <taxon>Spirurina</taxon>
        <taxon>Gnathostomatomorpha</taxon>
        <taxon>Gnathostomatoidea</taxon>
        <taxon>Gnathostomatidae</taxon>
        <taxon>Gnathostoma</taxon>
    </lineage>
</organism>
<evidence type="ECO:0000256" key="1">
    <source>
        <dbReference type="ARBA" id="ARBA00001966"/>
    </source>
</evidence>
<comment type="domain">
    <text evidence="9">The C-terminal domain binds 2 Fe-S clusters but is otherwise mostly in an intrinsically disordered conformation.</text>
</comment>
<keyword evidence="9" id="KW-0001">2Fe-2S</keyword>
<gene>
    <name evidence="11" type="ORF">AB6A40_009299</name>
</gene>
<feature type="binding site" evidence="9">
    <location>
        <position position="223"/>
    </location>
    <ligand>
        <name>[4Fe-4S] cluster</name>
        <dbReference type="ChEBI" id="CHEBI:49883"/>
    </ligand>
</feature>
<dbReference type="HAMAP" id="MF_03115">
    <property type="entry name" value="Anamorsin"/>
    <property type="match status" value="1"/>
</dbReference>
<comment type="function">
    <text evidence="9">Component of the cytosolic iron-sulfur (Fe-S) protein assembly (CIA) machinery. Required for the maturation of extramitochondrial Fe-S proteins. Part of an electron transfer chain functioning in an early step of cytosolic Fe-S biogenesis, facilitating the de novo assembly of a [4Fe-4S] cluster on the cytosolic Fe-S scaffold complex. Electrons are transferred from NADPH via a FAD- and FMN-containing diflavin oxidoreductase. Together with the diflavin oxidoreductase, also required for the assembly of the diferric tyrosyl radical cofactor of ribonucleotide reductase (RNR), probably by providing electrons for reduction during radical cofactor maturation in the catalytic small subunit.</text>
</comment>
<evidence type="ECO:0000256" key="2">
    <source>
        <dbReference type="ARBA" id="ARBA00008169"/>
    </source>
</evidence>
<evidence type="ECO:0000256" key="8">
    <source>
        <dbReference type="ARBA" id="ARBA00023128"/>
    </source>
</evidence>
<keyword evidence="8 9" id="KW-0496">Mitochondrion</keyword>
<comment type="domain">
    <text evidence="9">The N-terminal domain has structural similarity with S-adenosyl-L-methionine-dependent methyltransferases, but does not bind S-adenosyl-L-methionine. It is required for correct assembly of the 2 Fe-S clusters.</text>
</comment>
<comment type="caution">
    <text evidence="11">The sequence shown here is derived from an EMBL/GenBank/DDBJ whole genome shotgun (WGS) entry which is preliminary data.</text>
</comment>
<feature type="domain" description="Anamorsin C-terminal" evidence="10">
    <location>
        <begin position="218"/>
        <end position="250"/>
    </location>
</feature>
<dbReference type="Pfam" id="PF05093">
    <property type="entry name" value="CIAPIN1"/>
    <property type="match status" value="2"/>
</dbReference>
<feature type="binding site" evidence="9">
    <location>
        <position position="234"/>
    </location>
    <ligand>
        <name>[4Fe-4S] cluster</name>
        <dbReference type="ChEBI" id="CHEBI:49883"/>
    </ligand>
</feature>
<comment type="cofactor">
    <cofactor evidence="9">
        <name>[2Fe-2S] cluster</name>
        <dbReference type="ChEBI" id="CHEBI:190135"/>
    </cofactor>
</comment>
<feature type="domain" description="Anamorsin C-terminal" evidence="10">
    <location>
        <begin position="184"/>
        <end position="217"/>
    </location>
</feature>
<feature type="binding site" evidence="9">
    <location>
        <position position="226"/>
    </location>
    <ligand>
        <name>[4Fe-4S] cluster</name>
        <dbReference type="ChEBI" id="CHEBI:49883"/>
    </ligand>
</feature>
<feature type="short sequence motif" description="Cx2C motif 2" evidence="9">
    <location>
        <begin position="234"/>
        <end position="237"/>
    </location>
</feature>
<keyword evidence="4 9" id="KW-0963">Cytoplasm</keyword>
<feature type="short sequence motif" description="Cx2C motif 1" evidence="9">
    <location>
        <begin position="223"/>
        <end position="226"/>
    </location>
</feature>
<dbReference type="GO" id="GO:0005758">
    <property type="term" value="C:mitochondrial intermembrane space"/>
    <property type="evidence" value="ECO:0007669"/>
    <property type="project" value="UniProtKB-SubCell"/>
</dbReference>
<proteinExistence type="inferred from homology"/>
<reference evidence="11 12" key="1">
    <citation type="submission" date="2024-08" db="EMBL/GenBank/DDBJ databases">
        <title>Gnathostoma spinigerum genome.</title>
        <authorList>
            <person name="Gonzalez-Bertolin B."/>
            <person name="Monzon S."/>
            <person name="Zaballos A."/>
            <person name="Jimenez P."/>
            <person name="Dekumyoy P."/>
            <person name="Varona S."/>
            <person name="Cuesta I."/>
            <person name="Sumanam S."/>
            <person name="Adisakwattana P."/>
            <person name="Gasser R.B."/>
            <person name="Hernandez-Gonzalez A."/>
            <person name="Young N.D."/>
            <person name="Perteguer M.J."/>
        </authorList>
    </citation>
    <scope>NUCLEOTIDE SEQUENCE [LARGE SCALE GENOMIC DNA]</scope>
    <source>
        <strain evidence="11">AL3</strain>
        <tissue evidence="11">Liver</tissue>
    </source>
</reference>
<dbReference type="GO" id="GO:0051539">
    <property type="term" value="F:4 iron, 4 sulfur cluster binding"/>
    <property type="evidence" value="ECO:0007669"/>
    <property type="project" value="UniProtKB-KW"/>
</dbReference>
<feature type="binding site" evidence="9">
    <location>
        <position position="201"/>
    </location>
    <ligand>
        <name>[2Fe-2S] cluster</name>
        <dbReference type="ChEBI" id="CHEBI:190135"/>
    </ligand>
</feature>
<keyword evidence="3 9" id="KW-0004">4Fe-4S</keyword>
<comment type="subunit">
    <text evidence="9">Monomer.</text>
</comment>
<dbReference type="GO" id="GO:0009055">
    <property type="term" value="F:electron transfer activity"/>
    <property type="evidence" value="ECO:0007669"/>
    <property type="project" value="UniProtKB-UniRule"/>
</dbReference>
<evidence type="ECO:0000256" key="6">
    <source>
        <dbReference type="ARBA" id="ARBA00023004"/>
    </source>
</evidence>
<accession>A0ABD6F1D0</accession>
<dbReference type="Proteomes" id="UP001608902">
    <property type="component" value="Unassembled WGS sequence"/>
</dbReference>
<keyword evidence="5 9" id="KW-0479">Metal-binding</keyword>
<dbReference type="PANTHER" id="PTHR13273">
    <property type="entry name" value="ANAMORSIN"/>
    <property type="match status" value="1"/>
</dbReference>
<dbReference type="EMBL" id="JBGFUD010009646">
    <property type="protein sequence ID" value="MFH4982590.1"/>
    <property type="molecule type" value="Genomic_DNA"/>
</dbReference>
<feature type="binding site" evidence="9">
    <location>
        <position position="186"/>
    </location>
    <ligand>
        <name>[2Fe-2S] cluster</name>
        <dbReference type="ChEBI" id="CHEBI:190135"/>
    </ligand>
</feature>
<dbReference type="PANTHER" id="PTHR13273:SF14">
    <property type="entry name" value="ANAMORSIN"/>
    <property type="match status" value="1"/>
</dbReference>
<feature type="binding site" evidence="9">
    <location>
        <position position="198"/>
    </location>
    <ligand>
        <name>[2Fe-2S] cluster</name>
        <dbReference type="ChEBI" id="CHEBI:190135"/>
    </ligand>
</feature>
<evidence type="ECO:0000256" key="9">
    <source>
        <dbReference type="HAMAP-Rule" id="MF_03115"/>
    </source>
</evidence>
<dbReference type="InterPro" id="IPR007785">
    <property type="entry name" value="Anamorsin"/>
</dbReference>
<comment type="domain">
    <text evidence="9">The twin Cx2C motifs are involved in the recognition by the mitochondrial MIA40-ERV1 disulfide relay system. The formation of 2 disulfide bonds in the Cx2C motifs through dithiol/disulfide exchange reactions effectively traps the protein in the mitochondrial intermembrane space.</text>
</comment>
<evidence type="ECO:0000313" key="11">
    <source>
        <dbReference type="EMBL" id="MFH4982590.1"/>
    </source>
</evidence>
<dbReference type="GO" id="GO:0046872">
    <property type="term" value="F:metal ion binding"/>
    <property type="evidence" value="ECO:0007669"/>
    <property type="project" value="UniProtKB-KW"/>
</dbReference>
<sequence length="261" mass="28711">MLFNFADISITENSACLIIGSYPQECLHEINVTTDTMTKKLHDLKVVRLEDKSLIDKYATVFVILCNVEDVSTIFDFAFRCCNPEGSLVVASYGVEIESVSHYICVAGFSGISKSSTVSNTAWLLTLAKKPNIKIGQSFRLTLASKNEVPKIWNVDAVDNEFIDEDSLLTEEDLRKPAADSIKINCAERTDGKKRRACKNCTCGFAEELEQKSTNTTVNKSSCGNCALGDAFRCSTCPYLGMPPFKPGEEGKLKLATVDDI</sequence>
<keyword evidence="12" id="KW-1185">Reference proteome</keyword>
<feature type="region of interest" description="Fe-S binding site B" evidence="9">
    <location>
        <begin position="223"/>
        <end position="237"/>
    </location>
</feature>
<evidence type="ECO:0000256" key="3">
    <source>
        <dbReference type="ARBA" id="ARBA00022485"/>
    </source>
</evidence>
<dbReference type="GO" id="GO:0051537">
    <property type="term" value="F:2 iron, 2 sulfur cluster binding"/>
    <property type="evidence" value="ECO:0007669"/>
    <property type="project" value="UniProtKB-UniRule"/>
</dbReference>
<comment type="cofactor">
    <cofactor evidence="1 9">
        <name>[4Fe-4S] cluster</name>
        <dbReference type="ChEBI" id="CHEBI:49883"/>
    </cofactor>
</comment>
<evidence type="ECO:0000259" key="10">
    <source>
        <dbReference type="Pfam" id="PF05093"/>
    </source>
</evidence>
<evidence type="ECO:0000256" key="4">
    <source>
        <dbReference type="ARBA" id="ARBA00022490"/>
    </source>
</evidence>
<evidence type="ECO:0000256" key="7">
    <source>
        <dbReference type="ARBA" id="ARBA00023014"/>
    </source>
</evidence>
<comment type="subcellular location">
    <subcellularLocation>
        <location evidence="9">Cytoplasm</location>
    </subcellularLocation>
    <subcellularLocation>
        <location evidence="9">Mitochondrion intermembrane space</location>
    </subcellularLocation>
</comment>
<feature type="binding site" evidence="9">
    <location>
        <position position="237"/>
    </location>
    <ligand>
        <name>[4Fe-4S] cluster</name>
        <dbReference type="ChEBI" id="CHEBI:49883"/>
    </ligand>
</feature>
<comment type="caution">
    <text evidence="9">Lacks conserved residue(s) required for the propagation of feature annotation.</text>
</comment>
<protein>
    <recommendedName>
        <fullName evidence="9">Anamorsin homolog</fullName>
    </recommendedName>
    <alternativeName>
        <fullName evidence="9">Fe-S cluster assembly protein DRE2 homolog</fullName>
    </alternativeName>
</protein>